<evidence type="ECO:0000259" key="20">
    <source>
        <dbReference type="PROSITE" id="PS51387"/>
    </source>
</evidence>
<evidence type="ECO:0000256" key="17">
    <source>
        <dbReference type="ARBA" id="ARBA00031026"/>
    </source>
</evidence>
<name>A0A916ZRL5_9FLAO</name>
<evidence type="ECO:0000256" key="6">
    <source>
        <dbReference type="ARBA" id="ARBA00015188"/>
    </source>
</evidence>
<keyword evidence="12 19" id="KW-0133">Cell shape</keyword>
<keyword evidence="13 19" id="KW-0573">Peptidoglycan synthesis</keyword>
<protein>
    <recommendedName>
        <fullName evidence="6 19">UDP-N-acetylenolpyruvoylglucosamine reductase</fullName>
        <ecNumber evidence="5 19">1.3.1.98</ecNumber>
    </recommendedName>
    <alternativeName>
        <fullName evidence="17 19">UDP-N-acetylmuramate dehydrogenase</fullName>
    </alternativeName>
</protein>
<dbReference type="PANTHER" id="PTHR21071:SF4">
    <property type="entry name" value="UDP-N-ACETYLENOLPYRUVOYLGLUCOSAMINE REDUCTASE"/>
    <property type="match status" value="1"/>
</dbReference>
<keyword evidence="11 19" id="KW-0521">NADP</keyword>
<evidence type="ECO:0000256" key="10">
    <source>
        <dbReference type="ARBA" id="ARBA00022827"/>
    </source>
</evidence>
<dbReference type="InterPro" id="IPR016166">
    <property type="entry name" value="FAD-bd_PCMH"/>
</dbReference>
<dbReference type="Gene3D" id="3.30.43.10">
    <property type="entry name" value="Uridine Diphospho-n-acetylenolpyruvylglucosamine Reductase, domain 2"/>
    <property type="match status" value="1"/>
</dbReference>
<dbReference type="NCBIfam" id="NF010478">
    <property type="entry name" value="PRK13903.1"/>
    <property type="match status" value="1"/>
</dbReference>
<dbReference type="InterPro" id="IPR003170">
    <property type="entry name" value="MurB"/>
</dbReference>
<evidence type="ECO:0000256" key="4">
    <source>
        <dbReference type="ARBA" id="ARBA00004752"/>
    </source>
</evidence>
<comment type="similarity">
    <text evidence="19">Belongs to the MurB family.</text>
</comment>
<dbReference type="AlphaFoldDB" id="A0A916ZRL5"/>
<dbReference type="InterPro" id="IPR006094">
    <property type="entry name" value="Oxid_FAD_bind_N"/>
</dbReference>
<dbReference type="NCBIfam" id="NF000755">
    <property type="entry name" value="PRK00046.1"/>
    <property type="match status" value="1"/>
</dbReference>
<dbReference type="EMBL" id="BMGL01000004">
    <property type="protein sequence ID" value="GGE09583.1"/>
    <property type="molecule type" value="Genomic_DNA"/>
</dbReference>
<comment type="catalytic activity">
    <reaction evidence="18 19">
        <text>UDP-N-acetyl-alpha-D-muramate + NADP(+) = UDP-N-acetyl-3-O-(1-carboxyvinyl)-alpha-D-glucosamine + NADPH + H(+)</text>
        <dbReference type="Rhea" id="RHEA:12248"/>
        <dbReference type="ChEBI" id="CHEBI:15378"/>
        <dbReference type="ChEBI" id="CHEBI:57783"/>
        <dbReference type="ChEBI" id="CHEBI:58349"/>
        <dbReference type="ChEBI" id="CHEBI:68483"/>
        <dbReference type="ChEBI" id="CHEBI:70757"/>
        <dbReference type="EC" id="1.3.1.98"/>
    </reaction>
</comment>
<feature type="domain" description="FAD-binding PCMH-type" evidence="20">
    <location>
        <begin position="17"/>
        <end position="186"/>
    </location>
</feature>
<dbReference type="Proteomes" id="UP000599688">
    <property type="component" value="Unassembled WGS sequence"/>
</dbReference>
<dbReference type="GO" id="GO:0051301">
    <property type="term" value="P:cell division"/>
    <property type="evidence" value="ECO:0007669"/>
    <property type="project" value="UniProtKB-KW"/>
</dbReference>
<dbReference type="InterPro" id="IPR016169">
    <property type="entry name" value="FAD-bd_PCMH_sub2"/>
</dbReference>
<evidence type="ECO:0000256" key="8">
    <source>
        <dbReference type="ARBA" id="ARBA00022618"/>
    </source>
</evidence>
<dbReference type="GO" id="GO:0005829">
    <property type="term" value="C:cytosol"/>
    <property type="evidence" value="ECO:0007669"/>
    <property type="project" value="TreeGrafter"/>
</dbReference>
<dbReference type="HAMAP" id="MF_00037">
    <property type="entry name" value="MurB"/>
    <property type="match status" value="1"/>
</dbReference>
<keyword evidence="9 19" id="KW-0285">Flavoprotein</keyword>
<evidence type="ECO:0000313" key="21">
    <source>
        <dbReference type="EMBL" id="GGE09583.1"/>
    </source>
</evidence>
<evidence type="ECO:0000313" key="22">
    <source>
        <dbReference type="Proteomes" id="UP000599688"/>
    </source>
</evidence>
<dbReference type="InterPro" id="IPR036635">
    <property type="entry name" value="MurB_C_sf"/>
</dbReference>
<feature type="active site" description="Proton donor" evidence="19">
    <location>
        <position position="237"/>
    </location>
</feature>
<dbReference type="EC" id="1.3.1.98" evidence="5 19"/>
<comment type="function">
    <text evidence="2 19">Cell wall formation.</text>
</comment>
<dbReference type="InterPro" id="IPR016167">
    <property type="entry name" value="FAD-bd_PCMH_sub1"/>
</dbReference>
<feature type="active site" evidence="19">
    <location>
        <position position="162"/>
    </location>
</feature>
<comment type="subcellular location">
    <subcellularLocation>
        <location evidence="3 19">Cytoplasm</location>
    </subcellularLocation>
</comment>
<dbReference type="InterPro" id="IPR036318">
    <property type="entry name" value="FAD-bd_PCMH-like_sf"/>
</dbReference>
<evidence type="ECO:0000256" key="12">
    <source>
        <dbReference type="ARBA" id="ARBA00022960"/>
    </source>
</evidence>
<organism evidence="21 22">
    <name type="scientific">Psychroflexus salis</name>
    <dbReference type="NCBI Taxonomy" id="1526574"/>
    <lineage>
        <taxon>Bacteria</taxon>
        <taxon>Pseudomonadati</taxon>
        <taxon>Bacteroidota</taxon>
        <taxon>Flavobacteriia</taxon>
        <taxon>Flavobacteriales</taxon>
        <taxon>Flavobacteriaceae</taxon>
        <taxon>Psychroflexus</taxon>
    </lineage>
</organism>
<dbReference type="GO" id="GO:0009252">
    <property type="term" value="P:peptidoglycan biosynthetic process"/>
    <property type="evidence" value="ECO:0007669"/>
    <property type="project" value="UniProtKB-UniRule"/>
</dbReference>
<comment type="pathway">
    <text evidence="4 19">Cell wall biogenesis; peptidoglycan biosynthesis.</text>
</comment>
<evidence type="ECO:0000256" key="14">
    <source>
        <dbReference type="ARBA" id="ARBA00023002"/>
    </source>
</evidence>
<evidence type="ECO:0000256" key="3">
    <source>
        <dbReference type="ARBA" id="ARBA00004496"/>
    </source>
</evidence>
<dbReference type="GO" id="GO:0008360">
    <property type="term" value="P:regulation of cell shape"/>
    <property type="evidence" value="ECO:0007669"/>
    <property type="project" value="UniProtKB-KW"/>
</dbReference>
<keyword evidence="7 19" id="KW-0963">Cytoplasm</keyword>
<dbReference type="GO" id="GO:0071949">
    <property type="term" value="F:FAD binding"/>
    <property type="evidence" value="ECO:0007669"/>
    <property type="project" value="InterPro"/>
</dbReference>
<proteinExistence type="inferred from homology"/>
<dbReference type="NCBIfam" id="TIGR00179">
    <property type="entry name" value="murB"/>
    <property type="match status" value="1"/>
</dbReference>
<comment type="caution">
    <text evidence="21">The sequence shown here is derived from an EMBL/GenBank/DDBJ whole genome shotgun (WGS) entry which is preliminary data.</text>
</comment>
<dbReference type="GO" id="GO:0071555">
    <property type="term" value="P:cell wall organization"/>
    <property type="evidence" value="ECO:0007669"/>
    <property type="project" value="UniProtKB-KW"/>
</dbReference>
<comment type="cofactor">
    <cofactor evidence="1 19">
        <name>FAD</name>
        <dbReference type="ChEBI" id="CHEBI:57692"/>
    </cofactor>
</comment>
<dbReference type="GO" id="GO:0008762">
    <property type="term" value="F:UDP-N-acetylmuramate dehydrogenase activity"/>
    <property type="evidence" value="ECO:0007669"/>
    <property type="project" value="UniProtKB-UniRule"/>
</dbReference>
<keyword evidence="16 19" id="KW-0961">Cell wall biogenesis/degradation</keyword>
<dbReference type="Gene3D" id="3.90.78.10">
    <property type="entry name" value="UDP-N-acetylenolpyruvoylglucosamine reductase, C-terminal domain"/>
    <property type="match status" value="1"/>
</dbReference>
<evidence type="ECO:0000256" key="1">
    <source>
        <dbReference type="ARBA" id="ARBA00001974"/>
    </source>
</evidence>
<dbReference type="PANTHER" id="PTHR21071">
    <property type="entry name" value="UDP-N-ACETYLENOLPYRUVOYLGLUCOSAMINE REDUCTASE"/>
    <property type="match status" value="1"/>
</dbReference>
<reference evidence="21 22" key="1">
    <citation type="journal article" date="2014" name="Int. J. Syst. Evol. Microbiol.">
        <title>Complete genome sequence of Corynebacterium casei LMG S-19264T (=DSM 44701T), isolated from a smear-ripened cheese.</title>
        <authorList>
            <consortium name="US DOE Joint Genome Institute (JGI-PGF)"/>
            <person name="Walter F."/>
            <person name="Albersmeier A."/>
            <person name="Kalinowski J."/>
            <person name="Ruckert C."/>
        </authorList>
    </citation>
    <scope>NUCLEOTIDE SEQUENCE [LARGE SCALE GENOMIC DNA]</scope>
    <source>
        <strain evidence="21 22">CGMCC 1.12925</strain>
    </source>
</reference>
<dbReference type="InterPro" id="IPR011601">
    <property type="entry name" value="MurB_C"/>
</dbReference>
<evidence type="ECO:0000256" key="19">
    <source>
        <dbReference type="HAMAP-Rule" id="MF_00037"/>
    </source>
</evidence>
<evidence type="ECO:0000256" key="13">
    <source>
        <dbReference type="ARBA" id="ARBA00022984"/>
    </source>
</evidence>
<evidence type="ECO:0000256" key="5">
    <source>
        <dbReference type="ARBA" id="ARBA00012518"/>
    </source>
</evidence>
<keyword evidence="22" id="KW-1185">Reference proteome</keyword>
<evidence type="ECO:0000256" key="7">
    <source>
        <dbReference type="ARBA" id="ARBA00022490"/>
    </source>
</evidence>
<evidence type="ECO:0000256" key="16">
    <source>
        <dbReference type="ARBA" id="ARBA00023316"/>
    </source>
</evidence>
<keyword evidence="14 19" id="KW-0560">Oxidoreductase</keyword>
<feature type="active site" evidence="19">
    <location>
        <position position="333"/>
    </location>
</feature>
<keyword evidence="15 19" id="KW-0131">Cell cycle</keyword>
<dbReference type="Gene3D" id="3.30.465.10">
    <property type="match status" value="1"/>
</dbReference>
<accession>A0A916ZRL5</accession>
<keyword evidence="8 19" id="KW-0132">Cell division</keyword>
<dbReference type="Pfam" id="PF01565">
    <property type="entry name" value="FAD_binding_4"/>
    <property type="match status" value="1"/>
</dbReference>
<evidence type="ECO:0000256" key="11">
    <source>
        <dbReference type="ARBA" id="ARBA00022857"/>
    </source>
</evidence>
<keyword evidence="10 19" id="KW-0274">FAD</keyword>
<evidence type="ECO:0000256" key="15">
    <source>
        <dbReference type="ARBA" id="ARBA00023306"/>
    </source>
</evidence>
<evidence type="ECO:0000256" key="9">
    <source>
        <dbReference type="ARBA" id="ARBA00022630"/>
    </source>
</evidence>
<dbReference type="PROSITE" id="PS51387">
    <property type="entry name" value="FAD_PCMH"/>
    <property type="match status" value="1"/>
</dbReference>
<evidence type="ECO:0000256" key="2">
    <source>
        <dbReference type="ARBA" id="ARBA00003921"/>
    </source>
</evidence>
<dbReference type="SUPFAM" id="SSF56194">
    <property type="entry name" value="Uridine diphospho-N-Acetylenolpyruvylglucosamine reductase, MurB, C-terminal domain"/>
    <property type="match status" value="1"/>
</dbReference>
<sequence length="337" mass="38273">MQIQKDAPLKSHNTFGIDVRAKQYIAIYSEKELKHILKRFYAEELFVLSGGSNMLLTSDVDATVLHIKINGIRVVSEDQDEVVIEAKAGENWHQFVLWCIDKNYGGLENLSLIPGLVGTSPIQNIGAYGVELKDHFVSCTAIHKQTLEEKVFSKEECKFGYRESVFKNEYKNLYIITSVQFRLTKRKHKLQTSYGAIQAELSKKNISKPSIKDVSDAVVYIRKNKLPDPRKIGNSGSFFKNPIVDASFFKQINEKYPEMPFYELADGNYKIPAGWLIEKCDFKGFTKGDAGVHKNQALVLVNYGKATGKEILDLAKAIQYKVQQVFNIQLETEVNIF</sequence>
<dbReference type="SUPFAM" id="SSF56176">
    <property type="entry name" value="FAD-binding/transporter-associated domain-like"/>
    <property type="match status" value="1"/>
</dbReference>
<dbReference type="Pfam" id="PF02873">
    <property type="entry name" value="MurB_C"/>
    <property type="match status" value="1"/>
</dbReference>
<dbReference type="RefSeq" id="WP_188405604.1">
    <property type="nucleotide sequence ID" value="NZ_BMGL01000004.1"/>
</dbReference>
<gene>
    <name evidence="19 21" type="primary">murB</name>
    <name evidence="21" type="ORF">GCM10010831_08900</name>
</gene>
<evidence type="ECO:0000256" key="18">
    <source>
        <dbReference type="ARBA" id="ARBA00048914"/>
    </source>
</evidence>